<sequence length="501" mass="55937">MYDGVGIAEISSDGEERNLKGLRGLWAGHVLESFNALNGHGQEAQQFGGGPLIGQEELDKMKAFLQKTIAKNAASDKAKSKEGSKVLGKGTGGRAGVTESGIVMKRDSGDEILGRGQDRCDQEPGGYFEIGDLEVWVTWHGWSSLAVRDGRWRPGFHFEILLGLFTTVVDYGTNRQLWRAQDKPWIAAAEWIWTDTPDDVHDLFAEGVIKDMREIFRREVGRLQNVAPGRYEADDFADRATQYPLFLDRGGEYIARHLVGQPLTSDRGYLLAWVLCAPNDIQDYERDVLGGETNNLVRGLASSTQQVVDASYMVLRIVEAAYAHEDFDMVDAVMGVCAYFLLTWRYNTPKQFKLYEAVPIRDRQFSSPSEVAPLVALLEEHYPMPKQAADSPYGELFDRVASTTKASYWGCTCGTSKPRGHATWAMLRQALEDGNNDALEEQMHVEFSYLSIGASHGDMRCECGLDLVSYEGFVKFFHPETGLVTRLHYRTSTEDGNLLAE</sequence>
<accession>A0ABR1S2I5</accession>
<feature type="region of interest" description="Disordered" evidence="1">
    <location>
        <begin position="80"/>
        <end position="100"/>
    </location>
</feature>
<comment type="caution">
    <text evidence="2">The sequence shown here is derived from an EMBL/GenBank/DDBJ whole genome shotgun (WGS) entry which is preliminary data.</text>
</comment>
<name>A0ABR1S2I5_9PEZI</name>
<evidence type="ECO:0000313" key="2">
    <source>
        <dbReference type="EMBL" id="KAK8023885.1"/>
    </source>
</evidence>
<dbReference type="Proteomes" id="UP001444661">
    <property type="component" value="Unassembled WGS sequence"/>
</dbReference>
<organism evidence="2 3">
    <name type="scientific">Apiospora rasikravindrae</name>
    <dbReference type="NCBI Taxonomy" id="990691"/>
    <lineage>
        <taxon>Eukaryota</taxon>
        <taxon>Fungi</taxon>
        <taxon>Dikarya</taxon>
        <taxon>Ascomycota</taxon>
        <taxon>Pezizomycotina</taxon>
        <taxon>Sordariomycetes</taxon>
        <taxon>Xylariomycetidae</taxon>
        <taxon>Amphisphaeriales</taxon>
        <taxon>Apiosporaceae</taxon>
        <taxon>Apiospora</taxon>
    </lineage>
</organism>
<protein>
    <submittedName>
        <fullName evidence="2">Uncharacterized protein</fullName>
    </submittedName>
</protein>
<gene>
    <name evidence="2" type="ORF">PG993_011951</name>
</gene>
<reference evidence="2 3" key="1">
    <citation type="submission" date="2023-01" db="EMBL/GenBank/DDBJ databases">
        <title>Analysis of 21 Apiospora genomes using comparative genomics revels a genus with tremendous synthesis potential of carbohydrate active enzymes and secondary metabolites.</title>
        <authorList>
            <person name="Sorensen T."/>
        </authorList>
    </citation>
    <scope>NUCLEOTIDE SEQUENCE [LARGE SCALE GENOMIC DNA]</scope>
    <source>
        <strain evidence="2 3">CBS 33761</strain>
    </source>
</reference>
<evidence type="ECO:0000313" key="3">
    <source>
        <dbReference type="Proteomes" id="UP001444661"/>
    </source>
</evidence>
<dbReference type="EMBL" id="JAQQWK010000011">
    <property type="protein sequence ID" value="KAK8023885.1"/>
    <property type="molecule type" value="Genomic_DNA"/>
</dbReference>
<evidence type="ECO:0000256" key="1">
    <source>
        <dbReference type="SAM" id="MobiDB-lite"/>
    </source>
</evidence>
<keyword evidence="3" id="KW-1185">Reference proteome</keyword>
<proteinExistence type="predicted"/>